<dbReference type="EMBL" id="MT143890">
    <property type="protein sequence ID" value="QJB04813.1"/>
    <property type="molecule type" value="Genomic_DNA"/>
</dbReference>
<proteinExistence type="predicted"/>
<evidence type="ECO:0000313" key="1">
    <source>
        <dbReference type="EMBL" id="QJB01329.1"/>
    </source>
</evidence>
<dbReference type="AlphaFoldDB" id="A0A6M3MGN3"/>
<dbReference type="EMBL" id="MT143707">
    <property type="protein sequence ID" value="QJB01329.1"/>
    <property type="molecule type" value="Genomic_DNA"/>
</dbReference>
<accession>A0A6M3MGN3</accession>
<name>A0A6M3MGN3_9ZZZZ</name>
<evidence type="ECO:0000313" key="2">
    <source>
        <dbReference type="EMBL" id="QJB04813.1"/>
    </source>
</evidence>
<sequence>MTCTIFHSTELPEGRGALVKGSLPRKRVRWAVEYLIKTPDGRTLMESTKTIQAATYEELYPIMDAAIDALGNEAGGQATFVSWRATAHGVKKKHRKGGRK</sequence>
<protein>
    <submittedName>
        <fullName evidence="2">Uncharacterized protein</fullName>
    </submittedName>
</protein>
<reference evidence="2" key="1">
    <citation type="submission" date="2020-03" db="EMBL/GenBank/DDBJ databases">
        <title>The deep terrestrial virosphere.</title>
        <authorList>
            <person name="Holmfeldt K."/>
            <person name="Nilsson E."/>
            <person name="Simone D."/>
            <person name="Lopez-Fernandez M."/>
            <person name="Wu X."/>
            <person name="de Brujin I."/>
            <person name="Lundin D."/>
            <person name="Andersson A."/>
            <person name="Bertilsson S."/>
            <person name="Dopson M."/>
        </authorList>
    </citation>
    <scope>NUCLEOTIDE SEQUENCE</scope>
    <source>
        <strain evidence="1">MM171A00115</strain>
        <strain evidence="2">MM171B00172</strain>
    </source>
</reference>
<gene>
    <name evidence="1" type="ORF">MM171A00115_0082</name>
    <name evidence="2" type="ORF">MM171B00172_0055</name>
</gene>
<organism evidence="2">
    <name type="scientific">viral metagenome</name>
    <dbReference type="NCBI Taxonomy" id="1070528"/>
    <lineage>
        <taxon>unclassified sequences</taxon>
        <taxon>metagenomes</taxon>
        <taxon>organismal metagenomes</taxon>
    </lineage>
</organism>